<reference evidence="2 3" key="1">
    <citation type="submission" date="2013-04" db="EMBL/GenBank/DDBJ databases">
        <title>The Genome Sequence of Parabacteroides goldsteinii DSM 19448.</title>
        <authorList>
            <consortium name="The Broad Institute Genomics Platform"/>
            <person name="Earl A."/>
            <person name="Ward D."/>
            <person name="Feldgarden M."/>
            <person name="Gevers D."/>
            <person name="Martens E."/>
            <person name="Sakamoto M."/>
            <person name="Benno Y."/>
            <person name="Song Y."/>
            <person name="Liu C."/>
            <person name="Lee J."/>
            <person name="Bolanos M."/>
            <person name="Vaisanen M.L."/>
            <person name="Finegold S.M."/>
            <person name="Walker B."/>
            <person name="Young S."/>
            <person name="Zeng Q."/>
            <person name="Gargeya S."/>
            <person name="Fitzgerald M."/>
            <person name="Haas B."/>
            <person name="Abouelleil A."/>
            <person name="Allen A.W."/>
            <person name="Alvarado L."/>
            <person name="Arachchi H.M."/>
            <person name="Berlin A.M."/>
            <person name="Chapman S.B."/>
            <person name="Gainer-Dewar J."/>
            <person name="Goldberg J."/>
            <person name="Griggs A."/>
            <person name="Gujja S."/>
            <person name="Hansen M."/>
            <person name="Howarth C."/>
            <person name="Imamovic A."/>
            <person name="Ireland A."/>
            <person name="Larimer J."/>
            <person name="McCowan C."/>
            <person name="Murphy C."/>
            <person name="Pearson M."/>
            <person name="Poon T.W."/>
            <person name="Priest M."/>
            <person name="Roberts A."/>
            <person name="Saif S."/>
            <person name="Shea T."/>
            <person name="Sisk P."/>
            <person name="Sykes S."/>
            <person name="Wortman J."/>
            <person name="Nusbaum C."/>
            <person name="Birren B."/>
        </authorList>
    </citation>
    <scope>NUCLEOTIDE SEQUENCE [LARGE SCALE GENOMIC DNA]</scope>
    <source>
        <strain evidence="2 3">DSM 19448</strain>
    </source>
</reference>
<accession>A0A0F5JDZ9</accession>
<name>A0A0F5JDZ9_9BACT</name>
<feature type="domain" description="HTH cro/C1-type" evidence="1">
    <location>
        <begin position="24"/>
        <end position="75"/>
    </location>
</feature>
<gene>
    <name evidence="2" type="ORF">HMPREF1535_01941</name>
</gene>
<evidence type="ECO:0000259" key="1">
    <source>
        <dbReference type="PROSITE" id="PS50943"/>
    </source>
</evidence>
<sequence>MTLLYTFDEDKTEAIMKVLAQNCQKRRLEKGLSRDALADLSKVPAATIAKFETKHVISLVSFVALAKALGYTNDLKQLLSEPLYNTMAELDEINRNLNRKRGSRNVRKEKE</sequence>
<protein>
    <recommendedName>
        <fullName evidence="1">HTH cro/C1-type domain-containing protein</fullName>
    </recommendedName>
</protein>
<dbReference type="PATRIC" id="fig|927665.4.peg.1989"/>
<dbReference type="RefSeq" id="WP_010801025.1">
    <property type="nucleotide sequence ID" value="NZ_KQ033912.1"/>
</dbReference>
<dbReference type="EMBL" id="AQHV01000011">
    <property type="protein sequence ID" value="KKB55968.1"/>
    <property type="molecule type" value="Genomic_DNA"/>
</dbReference>
<dbReference type="InterPro" id="IPR001387">
    <property type="entry name" value="Cro/C1-type_HTH"/>
</dbReference>
<dbReference type="HOGENOM" id="CLU_153788_4_1_10"/>
<dbReference type="Pfam" id="PF01381">
    <property type="entry name" value="HTH_3"/>
    <property type="match status" value="1"/>
</dbReference>
<dbReference type="STRING" id="927665.HMPREF1535_01941"/>
<evidence type="ECO:0000313" key="2">
    <source>
        <dbReference type="EMBL" id="KKB55968.1"/>
    </source>
</evidence>
<dbReference type="PROSITE" id="PS50943">
    <property type="entry name" value="HTH_CROC1"/>
    <property type="match status" value="1"/>
</dbReference>
<dbReference type="CDD" id="cd00093">
    <property type="entry name" value="HTH_XRE"/>
    <property type="match status" value="1"/>
</dbReference>
<dbReference type="GeneID" id="69983211"/>
<dbReference type="InterPro" id="IPR010982">
    <property type="entry name" value="Lambda_DNA-bd_dom_sf"/>
</dbReference>
<dbReference type="Proteomes" id="UP000033047">
    <property type="component" value="Unassembled WGS sequence"/>
</dbReference>
<proteinExistence type="predicted"/>
<evidence type="ECO:0000313" key="3">
    <source>
        <dbReference type="Proteomes" id="UP000033047"/>
    </source>
</evidence>
<dbReference type="SMART" id="SM00530">
    <property type="entry name" value="HTH_XRE"/>
    <property type="match status" value="1"/>
</dbReference>
<dbReference type="GO" id="GO:0003677">
    <property type="term" value="F:DNA binding"/>
    <property type="evidence" value="ECO:0007669"/>
    <property type="project" value="InterPro"/>
</dbReference>
<organism evidence="2 3">
    <name type="scientific">Parabacteroides goldsteinii DSM 19448 = WAL 12034</name>
    <dbReference type="NCBI Taxonomy" id="927665"/>
    <lineage>
        <taxon>Bacteria</taxon>
        <taxon>Pseudomonadati</taxon>
        <taxon>Bacteroidota</taxon>
        <taxon>Bacteroidia</taxon>
        <taxon>Bacteroidales</taxon>
        <taxon>Tannerellaceae</taxon>
        <taxon>Parabacteroides</taxon>
    </lineage>
</organism>
<dbReference type="Gene3D" id="1.10.260.40">
    <property type="entry name" value="lambda repressor-like DNA-binding domains"/>
    <property type="match status" value="1"/>
</dbReference>
<dbReference type="AlphaFoldDB" id="A0A0F5JDZ9"/>
<dbReference type="SUPFAM" id="SSF47413">
    <property type="entry name" value="lambda repressor-like DNA-binding domains"/>
    <property type="match status" value="1"/>
</dbReference>
<comment type="caution">
    <text evidence="2">The sequence shown here is derived from an EMBL/GenBank/DDBJ whole genome shotgun (WGS) entry which is preliminary data.</text>
</comment>